<evidence type="ECO:0000256" key="9">
    <source>
        <dbReference type="ARBA" id="ARBA00035611"/>
    </source>
</evidence>
<protein>
    <recommendedName>
        <fullName evidence="10">Xylose transport system permease protein XylH</fullName>
    </recommendedName>
</protein>
<keyword evidence="4" id="KW-0997">Cell inner membrane</keyword>
<dbReference type="Proteomes" id="UP000029692">
    <property type="component" value="Unassembled WGS sequence"/>
</dbReference>
<dbReference type="eggNOG" id="COG4214">
    <property type="taxonomic scope" value="Bacteria"/>
</dbReference>
<feature type="transmembrane region" description="Helical" evidence="11">
    <location>
        <begin position="267"/>
        <end position="284"/>
    </location>
</feature>
<dbReference type="AlphaFoldDB" id="A0A098QV12"/>
<keyword evidence="2" id="KW-0813">Transport</keyword>
<dbReference type="NCBIfam" id="NF040906">
    <property type="entry name" value="GguB"/>
    <property type="match status" value="1"/>
</dbReference>
<evidence type="ECO:0000256" key="7">
    <source>
        <dbReference type="ARBA" id="ARBA00022989"/>
    </source>
</evidence>
<dbReference type="GO" id="GO:0022857">
    <property type="term" value="F:transmembrane transporter activity"/>
    <property type="evidence" value="ECO:0007669"/>
    <property type="project" value="InterPro"/>
</dbReference>
<accession>A0A098QV12</accession>
<name>A0A098QV12_9SPIO</name>
<sequence>MFLALIGIWIIFNILTNGIFLSARNLSNLFVQTSYIAILAVGMVLVIVAGHIDLSVGSIAGFTGAIAAILQVNFGWATIPAIGAALAAGLLIGVWQGYWIAYRNIPAFIVTLAGMVAFRGALIAITQGQTIAPLRDDFAALGSGYVPKIVETLKFNDTTLILGLIVILIYVVMDLQSRRKQIAYGFDVPPMSYQILKMVLISSIIAAFFGVLMIYRGMPYAILVVFALVVFYSFLTNNTVFGRQVYALGGNKEAARLSGVNIRSRNMWIFISMGFLSALSGVVFTARLNAAASSAGNLFELDTIAAAIIGGTSTMGGEGTVVGAIIGAVLMASLNNGMSLMNISADWQMIFRGLILLLAVWFDIASRKKGN</sequence>
<evidence type="ECO:0000256" key="8">
    <source>
        <dbReference type="ARBA" id="ARBA00023136"/>
    </source>
</evidence>
<keyword evidence="5" id="KW-0762">Sugar transport</keyword>
<evidence type="ECO:0000256" key="5">
    <source>
        <dbReference type="ARBA" id="ARBA00022597"/>
    </source>
</evidence>
<dbReference type="EMBL" id="JNUP01000065">
    <property type="protein sequence ID" value="KGE71695.1"/>
    <property type="molecule type" value="Genomic_DNA"/>
</dbReference>
<feature type="transmembrane region" description="Helical" evidence="11">
    <location>
        <begin position="195"/>
        <end position="215"/>
    </location>
</feature>
<feature type="transmembrane region" description="Helical" evidence="11">
    <location>
        <begin position="35"/>
        <end position="68"/>
    </location>
</feature>
<feature type="transmembrane region" description="Helical" evidence="11">
    <location>
        <begin position="347"/>
        <end position="365"/>
    </location>
</feature>
<dbReference type="STRING" id="1480694.DC28_10580"/>
<keyword evidence="3" id="KW-1003">Cell membrane</keyword>
<dbReference type="GO" id="GO:0005886">
    <property type="term" value="C:plasma membrane"/>
    <property type="evidence" value="ECO:0007669"/>
    <property type="project" value="UniProtKB-SubCell"/>
</dbReference>
<keyword evidence="6 11" id="KW-0812">Transmembrane</keyword>
<evidence type="ECO:0000256" key="4">
    <source>
        <dbReference type="ARBA" id="ARBA00022519"/>
    </source>
</evidence>
<evidence type="ECO:0000256" key="6">
    <source>
        <dbReference type="ARBA" id="ARBA00022692"/>
    </source>
</evidence>
<feature type="transmembrane region" description="Helical" evidence="11">
    <location>
        <begin position="74"/>
        <end position="95"/>
    </location>
</feature>
<gene>
    <name evidence="12" type="ORF">DC28_10580</name>
</gene>
<evidence type="ECO:0000313" key="13">
    <source>
        <dbReference type="Proteomes" id="UP000029692"/>
    </source>
</evidence>
<dbReference type="InterPro" id="IPR001851">
    <property type="entry name" value="ABC_transp_permease"/>
</dbReference>
<comment type="subcellular location">
    <subcellularLocation>
        <location evidence="1">Cell membrane</location>
        <topology evidence="1">Multi-pass membrane protein</topology>
    </subcellularLocation>
</comment>
<evidence type="ECO:0000313" key="12">
    <source>
        <dbReference type="EMBL" id="KGE71695.1"/>
    </source>
</evidence>
<evidence type="ECO:0000256" key="2">
    <source>
        <dbReference type="ARBA" id="ARBA00022448"/>
    </source>
</evidence>
<feature type="transmembrane region" description="Helical" evidence="11">
    <location>
        <begin position="221"/>
        <end position="246"/>
    </location>
</feature>
<dbReference type="Pfam" id="PF02653">
    <property type="entry name" value="BPD_transp_2"/>
    <property type="match status" value="1"/>
</dbReference>
<feature type="transmembrane region" description="Helical" evidence="11">
    <location>
        <begin position="6"/>
        <end position="23"/>
    </location>
</feature>
<evidence type="ECO:0000256" key="11">
    <source>
        <dbReference type="SAM" id="Phobius"/>
    </source>
</evidence>
<evidence type="ECO:0000256" key="10">
    <source>
        <dbReference type="ARBA" id="ARBA00035686"/>
    </source>
</evidence>
<dbReference type="PANTHER" id="PTHR32196:SF32">
    <property type="entry name" value="XYLOSE TRANSPORT SYSTEM PERMEASE PROTEIN XYLH"/>
    <property type="match status" value="1"/>
</dbReference>
<reference evidence="12 13" key="1">
    <citation type="submission" date="2014-05" db="EMBL/GenBank/DDBJ databases">
        <title>De novo Genome Sequence of Spirocheata sp.</title>
        <authorList>
            <person name="Shivani Y."/>
            <person name="Subhash Y."/>
            <person name="Tushar L."/>
            <person name="Sasikala C."/>
            <person name="Ramana C.V."/>
        </authorList>
    </citation>
    <scope>NUCLEOTIDE SEQUENCE [LARGE SCALE GENOMIC DNA]</scope>
    <source>
        <strain evidence="12 13">JC230</strain>
    </source>
</reference>
<proteinExistence type="predicted"/>
<feature type="transmembrane region" description="Helical" evidence="11">
    <location>
        <begin position="107"/>
        <end position="125"/>
    </location>
</feature>
<feature type="transmembrane region" description="Helical" evidence="11">
    <location>
        <begin position="158"/>
        <end position="175"/>
    </location>
</feature>
<comment type="function">
    <text evidence="9">Part of the binding-protein-dependent transport system for D-xylose. Probably responsible for the translocation of the substrate across the membrane.</text>
</comment>
<dbReference type="PANTHER" id="PTHR32196">
    <property type="entry name" value="ABC TRANSPORTER PERMEASE PROTEIN YPHD-RELATED-RELATED"/>
    <property type="match status" value="1"/>
</dbReference>
<dbReference type="CDD" id="cd06579">
    <property type="entry name" value="TM_PBP1_transp_AraH_like"/>
    <property type="match status" value="1"/>
</dbReference>
<comment type="caution">
    <text evidence="12">The sequence shown here is derived from an EMBL/GenBank/DDBJ whole genome shotgun (WGS) entry which is preliminary data.</text>
</comment>
<evidence type="ECO:0000256" key="3">
    <source>
        <dbReference type="ARBA" id="ARBA00022475"/>
    </source>
</evidence>
<keyword evidence="7 11" id="KW-1133">Transmembrane helix</keyword>
<keyword evidence="8 11" id="KW-0472">Membrane</keyword>
<organism evidence="12 13">
    <name type="scientific">Spirochaeta lutea</name>
    <dbReference type="NCBI Taxonomy" id="1480694"/>
    <lineage>
        <taxon>Bacteria</taxon>
        <taxon>Pseudomonadati</taxon>
        <taxon>Spirochaetota</taxon>
        <taxon>Spirochaetia</taxon>
        <taxon>Spirochaetales</taxon>
        <taxon>Spirochaetaceae</taxon>
        <taxon>Spirochaeta</taxon>
    </lineage>
</organism>
<evidence type="ECO:0000256" key="1">
    <source>
        <dbReference type="ARBA" id="ARBA00004651"/>
    </source>
</evidence>
<keyword evidence="13" id="KW-1185">Reference proteome</keyword>